<dbReference type="PROSITE" id="PS00622">
    <property type="entry name" value="HTH_LUXR_1"/>
    <property type="match status" value="1"/>
</dbReference>
<protein>
    <submittedName>
        <fullName evidence="6">EAL domain-containing protein</fullName>
    </submittedName>
</protein>
<dbReference type="Proteomes" id="UP000596252">
    <property type="component" value="Chromosome"/>
</dbReference>
<evidence type="ECO:0000259" key="4">
    <source>
        <dbReference type="PROSITE" id="PS50110"/>
    </source>
</evidence>
<accession>A0ABX7G699</accession>
<dbReference type="Pfam" id="PF00196">
    <property type="entry name" value="GerE"/>
    <property type="match status" value="1"/>
</dbReference>
<dbReference type="PANTHER" id="PTHR33121">
    <property type="entry name" value="CYCLIC DI-GMP PHOSPHODIESTERASE PDEF"/>
    <property type="match status" value="1"/>
</dbReference>
<dbReference type="InterPro" id="IPR001633">
    <property type="entry name" value="EAL_dom"/>
</dbReference>
<dbReference type="SUPFAM" id="SSF46894">
    <property type="entry name" value="C-terminal effector domain of the bipartite response regulators"/>
    <property type="match status" value="1"/>
</dbReference>
<evidence type="ECO:0000259" key="5">
    <source>
        <dbReference type="PROSITE" id="PS50883"/>
    </source>
</evidence>
<evidence type="ECO:0000259" key="3">
    <source>
        <dbReference type="PROSITE" id="PS50043"/>
    </source>
</evidence>
<feature type="modified residue" description="4-aspartylphosphate" evidence="2">
    <location>
        <position position="53"/>
    </location>
</feature>
<dbReference type="PRINTS" id="PR00038">
    <property type="entry name" value="HTHLUXR"/>
</dbReference>
<dbReference type="InterPro" id="IPR050706">
    <property type="entry name" value="Cyclic-di-GMP_PDE-like"/>
</dbReference>
<dbReference type="Gene3D" id="1.10.10.10">
    <property type="entry name" value="Winged helix-like DNA-binding domain superfamily/Winged helix DNA-binding domain"/>
    <property type="match status" value="1"/>
</dbReference>
<dbReference type="Pfam" id="PF00563">
    <property type="entry name" value="EAL"/>
    <property type="match status" value="1"/>
</dbReference>
<feature type="domain" description="EAL" evidence="5">
    <location>
        <begin position="136"/>
        <end position="385"/>
    </location>
</feature>
<dbReference type="PROSITE" id="PS50110">
    <property type="entry name" value="RESPONSE_REGULATORY"/>
    <property type="match status" value="1"/>
</dbReference>
<feature type="domain" description="HTH luxR-type" evidence="3">
    <location>
        <begin position="521"/>
        <end position="583"/>
    </location>
</feature>
<dbReference type="Gene3D" id="3.20.20.450">
    <property type="entry name" value="EAL domain"/>
    <property type="match status" value="1"/>
</dbReference>
<dbReference type="InterPro" id="IPR035919">
    <property type="entry name" value="EAL_sf"/>
</dbReference>
<dbReference type="InterPro" id="IPR000792">
    <property type="entry name" value="Tscrpt_reg_LuxR_C"/>
</dbReference>
<dbReference type="InterPro" id="IPR016032">
    <property type="entry name" value="Sig_transdc_resp-reg_C-effctor"/>
</dbReference>
<dbReference type="SMART" id="SM00448">
    <property type="entry name" value="REC"/>
    <property type="match status" value="1"/>
</dbReference>
<gene>
    <name evidence="6" type="ORF">JQC75_05375</name>
</gene>
<dbReference type="SMART" id="SM00052">
    <property type="entry name" value="EAL"/>
    <property type="match status" value="1"/>
</dbReference>
<dbReference type="Gene3D" id="3.40.50.2300">
    <property type="match status" value="1"/>
</dbReference>
<dbReference type="EMBL" id="CP069213">
    <property type="protein sequence ID" value="QRH02845.1"/>
    <property type="molecule type" value="Genomic_DNA"/>
</dbReference>
<dbReference type="SUPFAM" id="SSF52172">
    <property type="entry name" value="CheY-like"/>
    <property type="match status" value="1"/>
</dbReference>
<feature type="domain" description="Response regulatory" evidence="4">
    <location>
        <begin position="3"/>
        <end position="123"/>
    </location>
</feature>
<dbReference type="InterPro" id="IPR036388">
    <property type="entry name" value="WH-like_DNA-bd_sf"/>
</dbReference>
<evidence type="ECO:0000313" key="6">
    <source>
        <dbReference type="EMBL" id="QRH02845.1"/>
    </source>
</evidence>
<dbReference type="CDD" id="cd01948">
    <property type="entry name" value="EAL"/>
    <property type="match status" value="1"/>
</dbReference>
<name>A0ABX7G699_9GAMM</name>
<proteinExistence type="predicted"/>
<dbReference type="SMART" id="SM00421">
    <property type="entry name" value="HTH_LUXR"/>
    <property type="match status" value="1"/>
</dbReference>
<reference evidence="6 7" key="1">
    <citation type="journal article" date="2012" name="Antonie Van Leeuwenhoek">
        <title>Shewanella litorisediminis sp. nov., a gammaproteobacterium isolated from a tidal flat sediment.</title>
        <authorList>
            <person name="Lee M.H."/>
            <person name="Yoon J.H."/>
        </authorList>
    </citation>
    <scope>NUCLEOTIDE SEQUENCE [LARGE SCALE GENOMIC DNA]</scope>
    <source>
        <strain evidence="6 7">SMK1-12</strain>
    </source>
</reference>
<evidence type="ECO:0000256" key="2">
    <source>
        <dbReference type="PROSITE-ProRule" id="PRU00169"/>
    </source>
</evidence>
<dbReference type="InterPro" id="IPR011006">
    <property type="entry name" value="CheY-like_superfamily"/>
</dbReference>
<organism evidence="6 7">
    <name type="scientific">Shewanella litorisediminis</name>
    <dbReference type="NCBI Taxonomy" id="1173586"/>
    <lineage>
        <taxon>Bacteria</taxon>
        <taxon>Pseudomonadati</taxon>
        <taxon>Pseudomonadota</taxon>
        <taxon>Gammaproteobacteria</taxon>
        <taxon>Alteromonadales</taxon>
        <taxon>Shewanellaceae</taxon>
        <taxon>Shewanella</taxon>
    </lineage>
</organism>
<dbReference type="InterPro" id="IPR001789">
    <property type="entry name" value="Sig_transdc_resp-reg_receiver"/>
</dbReference>
<keyword evidence="2" id="KW-0597">Phosphoprotein</keyword>
<dbReference type="Pfam" id="PF00072">
    <property type="entry name" value="Response_reg"/>
    <property type="match status" value="1"/>
</dbReference>
<dbReference type="PROSITE" id="PS50883">
    <property type="entry name" value="EAL"/>
    <property type="match status" value="1"/>
</dbReference>
<keyword evidence="1" id="KW-0238">DNA-binding</keyword>
<sequence>MMNILIVEDDVIQATSLRLKLAELGEHNIYMARDGVSALQIFKERDFSLIFCDIHMPQMDGVTLLSTLCTEQPTAGVVILSAADDAVLEITENMCHLAGFPYVAVMSKPYSFLQLRQLMSDADEITVNKADKTLPTSLSKETILECFSQGRIFNYYQPQFDFKTGLMTGVEALVRMDHPDYGRLSPDQFLDQVNASGLMNDLFETVLDKAVKAIAKLSPTLNLSVNICQSNLQHQIADRVIDICKKYHFSTSRLTLELTESDVYNNSITSLANLARLRMHGIGLSIDDFGTGYASLNQLSKLPFTELKVDRSFVSDIIYNYKHQQLTKMSLSLAQSLGMHCVIEGVEDAETWEYLKPMGAETCQGYYTSPPLSISALQDFYQRNREHELVASDGDDDVNVLLIDTHELSALALKRLLEKQASYIKSHITVINEDALSSIRHNPYDLVVIDACSGNALEQKNLAISIKELYQGMLITLTNPLTNQIFEDCELRTLIKAELLNDTAETIIEILTKGQDTSGLKQNLHKILSEQEYKVAQYLKKGLGNKAIANELNINQKTVSTYKSRIFSKLGIVSTVELVNFYN</sequence>
<dbReference type="CDD" id="cd06170">
    <property type="entry name" value="LuxR_C_like"/>
    <property type="match status" value="1"/>
</dbReference>
<dbReference type="PANTHER" id="PTHR33121:SF71">
    <property type="entry name" value="OXYGEN SENSOR PROTEIN DOSP"/>
    <property type="match status" value="1"/>
</dbReference>
<evidence type="ECO:0000256" key="1">
    <source>
        <dbReference type="ARBA" id="ARBA00023125"/>
    </source>
</evidence>
<dbReference type="CDD" id="cd00156">
    <property type="entry name" value="REC"/>
    <property type="match status" value="1"/>
</dbReference>
<dbReference type="PROSITE" id="PS50043">
    <property type="entry name" value="HTH_LUXR_2"/>
    <property type="match status" value="1"/>
</dbReference>
<dbReference type="RefSeq" id="WP_203326427.1">
    <property type="nucleotide sequence ID" value="NZ_CP069213.1"/>
</dbReference>
<keyword evidence="7" id="KW-1185">Reference proteome</keyword>
<evidence type="ECO:0000313" key="7">
    <source>
        <dbReference type="Proteomes" id="UP000596252"/>
    </source>
</evidence>
<dbReference type="SUPFAM" id="SSF141868">
    <property type="entry name" value="EAL domain-like"/>
    <property type="match status" value="1"/>
</dbReference>